<feature type="transmembrane region" description="Helical" evidence="2">
    <location>
        <begin position="756"/>
        <end position="777"/>
    </location>
</feature>
<feature type="transmembrane region" description="Helical" evidence="2">
    <location>
        <begin position="625"/>
        <end position="651"/>
    </location>
</feature>
<feature type="transmembrane region" description="Helical" evidence="2">
    <location>
        <begin position="965"/>
        <end position="987"/>
    </location>
</feature>
<feature type="transmembrane region" description="Helical" evidence="2">
    <location>
        <begin position="671"/>
        <end position="690"/>
    </location>
</feature>
<evidence type="ECO:0000259" key="4">
    <source>
        <dbReference type="PROSITE" id="PS51762"/>
    </source>
</evidence>
<dbReference type="OrthoDB" id="25131at2759"/>
<dbReference type="EMBL" id="VIGI01000001">
    <property type="protein sequence ID" value="KAB8304219.1"/>
    <property type="molecule type" value="Genomic_DNA"/>
</dbReference>
<keyword evidence="2" id="KW-1133">Transmembrane helix</keyword>
<protein>
    <recommendedName>
        <fullName evidence="4">GH16 domain-containing protein</fullName>
    </recommendedName>
</protein>
<proteinExistence type="predicted"/>
<feature type="compositionally biased region" description="Polar residues" evidence="1">
    <location>
        <begin position="119"/>
        <end position="151"/>
    </location>
</feature>
<dbReference type="PANTHER" id="PTHR38121:SF2">
    <property type="entry name" value="ACYLTRANSFERASE 3 DOMAIN-CONTAINING PROTEIN"/>
    <property type="match status" value="1"/>
</dbReference>
<dbReference type="AlphaFoldDB" id="A0A5N6KM61"/>
<dbReference type="CDD" id="cd00413">
    <property type="entry name" value="Glyco_hydrolase_16"/>
    <property type="match status" value="1"/>
</dbReference>
<comment type="caution">
    <text evidence="5">The sequence shown here is derived from an EMBL/GenBank/DDBJ whole genome shotgun (WGS) entry which is preliminary data.</text>
</comment>
<evidence type="ECO:0000256" key="1">
    <source>
        <dbReference type="SAM" id="MobiDB-lite"/>
    </source>
</evidence>
<feature type="transmembrane region" description="Helical" evidence="2">
    <location>
        <begin position="860"/>
        <end position="879"/>
    </location>
</feature>
<keyword evidence="3" id="KW-0732">Signal</keyword>
<feature type="compositionally biased region" description="Polar residues" evidence="1">
    <location>
        <begin position="441"/>
        <end position="452"/>
    </location>
</feature>
<feature type="compositionally biased region" description="Polar residues" evidence="1">
    <location>
        <begin position="567"/>
        <end position="586"/>
    </location>
</feature>
<sequence>MYGLSILPSLFAIAFSVLAQSSSASITSSNGDCQCGYYDTATGNFFTESLIVYFNETDTLSEDFVLQAYENKYEKDYNSIFRQGSNPININFLNSSFFISNSDDVDTKSHRSSKLRFPQQISPNSTHNGKSSTSGGRDNPSTSNDPFSSLSPSDISFTSSLKLSVDSPTSDHLVIGGGVRTVRQDIQYGSARAYLRPSNQGVGGTSLSMMFRYNDTESMEINIMNTNQNSTSWVTSLIHSEFPEPSLGTNFSTFADRNISLFEYNEFRLDWTRNEVNWYIENTLVRSVSKKNNSLPSTPSPFFIKHWSTGNPYSMQGPPISTSDASIGWVRLFFNSSLMNSTDHSNFNSQCSLEIACSMDNNTLRGSSPFSAAAINPWQQHVAHGTLRWVAIWLSVGCIMTTLIALVNAFIRLKIFKKKKETPQYSLEEDTGMMDPPSPPYTHSRNATSTPAPSYRTRIESYNSESMTQMSSFTVSSANQSASGERGLSGIGSIDQVYSKVDPERDIYRESLADNYDDTISINELPPDLPLSWPNSPIISRFDFNLKEKPKRLSELNDTGSVDKLENTTLNVDPMSTEQQLQNDPPTRTGGYPDRKDATKIFPTSAFSTTESASPIEVSQRVDHLAGLITVAAISVTVLHFCLTFVPAVIAPGAFAHYSAEKWINKTIVPFFLNQGALGLFFTTSARFLVVPFLRDGEISSISQKIVSRVFQIILPVLAFVLLEYFLILSGATYYLPFLPSITWSTWPYVTPFPHIGYLLNEFIALAYTIPNAVPLITFNYCTGVLWTIPVIIQGSWTTLLAILLVTSIPASYKRFHFYIFSLLINWYSLSWSSFFWIGTLLTDLEVTYNMPKYLNKHPLIYYPLVFALAILALLALSADTFNQWLNYSVISKETLIHPDPTTGLPATITNNSGYPGYPGYWIPHFNGLIFCAAIQCLASISPFFQSFLSAKHLMLIFPHVFSMYLFHGMIFWSLGAWVCITVNHILPYWAVLVVTAVVCYTALFLSLPALSLITWLCGKGVAGDIKRDSMEEPLRSRPTLVPFGRDWLDRNGMVDGIPVASDVEPIEENEMKRMEKGKEKMNQVEIRIIECENEAGEHLTISPTDKIFKGKFAEGEVHINGDKIMKA</sequence>
<dbReference type="InterPro" id="IPR000757">
    <property type="entry name" value="Beta-glucanase-like"/>
</dbReference>
<feature type="region of interest" description="Disordered" evidence="1">
    <location>
        <begin position="109"/>
        <end position="151"/>
    </location>
</feature>
<gene>
    <name evidence="5" type="ORF">EYC80_003637</name>
</gene>
<organism evidence="5 6">
    <name type="scientific">Monilinia laxa</name>
    <name type="common">Brown rot fungus</name>
    <name type="synonym">Sclerotinia laxa</name>
    <dbReference type="NCBI Taxonomy" id="61186"/>
    <lineage>
        <taxon>Eukaryota</taxon>
        <taxon>Fungi</taxon>
        <taxon>Dikarya</taxon>
        <taxon>Ascomycota</taxon>
        <taxon>Pezizomycotina</taxon>
        <taxon>Leotiomycetes</taxon>
        <taxon>Helotiales</taxon>
        <taxon>Sclerotiniaceae</taxon>
        <taxon>Monilinia</taxon>
    </lineage>
</organism>
<dbReference type="SUPFAM" id="SSF49899">
    <property type="entry name" value="Concanavalin A-like lectins/glucanases"/>
    <property type="match status" value="1"/>
</dbReference>
<evidence type="ECO:0000313" key="6">
    <source>
        <dbReference type="Proteomes" id="UP000326757"/>
    </source>
</evidence>
<feature type="transmembrane region" description="Helical" evidence="2">
    <location>
        <begin position="710"/>
        <end position="736"/>
    </location>
</feature>
<feature type="transmembrane region" description="Helical" evidence="2">
    <location>
        <begin position="993"/>
        <end position="1018"/>
    </location>
</feature>
<evidence type="ECO:0000256" key="2">
    <source>
        <dbReference type="SAM" id="Phobius"/>
    </source>
</evidence>
<feature type="transmembrane region" description="Helical" evidence="2">
    <location>
        <begin position="818"/>
        <end position="839"/>
    </location>
</feature>
<dbReference type="GO" id="GO:0005975">
    <property type="term" value="P:carbohydrate metabolic process"/>
    <property type="evidence" value="ECO:0007669"/>
    <property type="project" value="InterPro"/>
</dbReference>
<evidence type="ECO:0000313" key="5">
    <source>
        <dbReference type="EMBL" id="KAB8304219.1"/>
    </source>
</evidence>
<dbReference type="InterPro" id="IPR013320">
    <property type="entry name" value="ConA-like_dom_sf"/>
</dbReference>
<keyword evidence="2" id="KW-0472">Membrane</keyword>
<feature type="signal peptide" evidence="3">
    <location>
        <begin position="1"/>
        <end position="19"/>
    </location>
</feature>
<reference evidence="5 6" key="1">
    <citation type="submission" date="2019-06" db="EMBL/GenBank/DDBJ databases">
        <title>Genome Sequence of the Brown Rot Fungal Pathogen Monilinia laxa.</title>
        <authorList>
            <person name="De Miccolis Angelini R.M."/>
            <person name="Landi L."/>
            <person name="Abate D."/>
            <person name="Pollastro S."/>
            <person name="Romanazzi G."/>
            <person name="Faretra F."/>
        </authorList>
    </citation>
    <scope>NUCLEOTIDE SEQUENCE [LARGE SCALE GENOMIC DNA]</scope>
    <source>
        <strain evidence="5 6">Mlax316</strain>
    </source>
</reference>
<dbReference type="PANTHER" id="PTHR38121">
    <property type="entry name" value="GH16 DOMAIN-CONTAINING PROTEIN"/>
    <property type="match status" value="1"/>
</dbReference>
<name>A0A5N6KM61_MONLA</name>
<feature type="region of interest" description="Disordered" evidence="1">
    <location>
        <begin position="424"/>
        <end position="454"/>
    </location>
</feature>
<evidence type="ECO:0000256" key="3">
    <source>
        <dbReference type="SAM" id="SignalP"/>
    </source>
</evidence>
<feature type="transmembrane region" description="Helical" evidence="2">
    <location>
        <begin position="389"/>
        <end position="411"/>
    </location>
</feature>
<dbReference type="PROSITE" id="PS51762">
    <property type="entry name" value="GH16_2"/>
    <property type="match status" value="1"/>
</dbReference>
<feature type="compositionally biased region" description="Basic and acidic residues" evidence="1">
    <location>
        <begin position="555"/>
        <end position="566"/>
    </location>
</feature>
<feature type="domain" description="GH16" evidence="4">
    <location>
        <begin position="75"/>
        <end position="338"/>
    </location>
</feature>
<feature type="chain" id="PRO_5025007948" description="GH16 domain-containing protein" evidence="3">
    <location>
        <begin position="20"/>
        <end position="1128"/>
    </location>
</feature>
<dbReference type="GO" id="GO:0004553">
    <property type="term" value="F:hydrolase activity, hydrolyzing O-glycosyl compounds"/>
    <property type="evidence" value="ECO:0007669"/>
    <property type="project" value="InterPro"/>
</dbReference>
<dbReference type="Pfam" id="PF00722">
    <property type="entry name" value="Glyco_hydro_16"/>
    <property type="match status" value="1"/>
</dbReference>
<dbReference type="Gene3D" id="2.60.120.200">
    <property type="match status" value="1"/>
</dbReference>
<feature type="transmembrane region" description="Helical" evidence="2">
    <location>
        <begin position="784"/>
        <end position="806"/>
    </location>
</feature>
<feature type="transmembrane region" description="Helical" evidence="2">
    <location>
        <begin position="922"/>
        <end position="945"/>
    </location>
</feature>
<keyword evidence="2" id="KW-0812">Transmembrane</keyword>
<accession>A0A5N6KM61</accession>
<dbReference type="Proteomes" id="UP000326757">
    <property type="component" value="Unassembled WGS sequence"/>
</dbReference>
<keyword evidence="6" id="KW-1185">Reference proteome</keyword>
<feature type="region of interest" description="Disordered" evidence="1">
    <location>
        <begin position="555"/>
        <end position="595"/>
    </location>
</feature>